<dbReference type="CDD" id="cd01141">
    <property type="entry name" value="TroA_d"/>
    <property type="match status" value="1"/>
</dbReference>
<dbReference type="SUPFAM" id="SSF53807">
    <property type="entry name" value="Helical backbone' metal receptor"/>
    <property type="match status" value="1"/>
</dbReference>
<dbReference type="Proteomes" id="UP000823637">
    <property type="component" value="Unassembled WGS sequence"/>
</dbReference>
<evidence type="ECO:0000259" key="1">
    <source>
        <dbReference type="PROSITE" id="PS50983"/>
    </source>
</evidence>
<reference evidence="2" key="1">
    <citation type="submission" date="2020-10" db="EMBL/GenBank/DDBJ databases">
        <authorList>
            <person name="Gilroy R."/>
        </authorList>
    </citation>
    <scope>NUCLEOTIDE SEQUENCE</scope>
    <source>
        <strain evidence="2">D3-1215</strain>
    </source>
</reference>
<dbReference type="PANTHER" id="PTHR30535:SF34">
    <property type="entry name" value="MOLYBDATE-BINDING PROTEIN MOLA"/>
    <property type="match status" value="1"/>
</dbReference>
<dbReference type="InterPro" id="IPR002491">
    <property type="entry name" value="ABC_transptr_periplasmic_BD"/>
</dbReference>
<sequence>MKNNIAILFGMVLSCMVCSCTNENNGKEKSDGGFRAKTGEAVRDSSISHARYFAVSECGNYTAVDVKDPWNGGAVAATYYVVYNDSVQTPSDGYKIKVPVKNIALNSCSHIGFTDMLGCIDKVIGMSSAKYVYNSNLRRRIAAGDCVDIGDSFALNFEKTATLPVEAVMVTLYNNPDKNIDRLIQTGIPVIYNVEWMEPDILGRAEWIKFFGVFYDRRQEADSIFNDICKRYEALAKKASSVEYRPSIIAGMPFKGTWYMPAGDSFMARLFETAGGSYKYAGSGGTGSLPLNLETVMADFSECDVWLGTDAASLAEIENSDARLTSFKAFMDGNVYNQRKRSTADGGNDFWETGVARPDLILQDLIRILHPGLSDDSTGTFFMEKLK</sequence>
<protein>
    <submittedName>
        <fullName evidence="2">ABC transporter substrate-binding protein</fullName>
    </submittedName>
</protein>
<reference evidence="2" key="2">
    <citation type="journal article" date="2021" name="PeerJ">
        <title>Extensive microbial diversity within the chicken gut microbiome revealed by metagenomics and culture.</title>
        <authorList>
            <person name="Gilroy R."/>
            <person name="Ravi A."/>
            <person name="Getino M."/>
            <person name="Pursley I."/>
            <person name="Horton D.L."/>
            <person name="Alikhan N.F."/>
            <person name="Baker D."/>
            <person name="Gharbi K."/>
            <person name="Hall N."/>
            <person name="Watson M."/>
            <person name="Adriaenssens E.M."/>
            <person name="Foster-Nyarko E."/>
            <person name="Jarju S."/>
            <person name="Secka A."/>
            <person name="Antonio M."/>
            <person name="Oren A."/>
            <person name="Chaudhuri R.R."/>
            <person name="La Ragione R."/>
            <person name="Hildebrand F."/>
            <person name="Pallen M.J."/>
        </authorList>
    </citation>
    <scope>NUCLEOTIDE SEQUENCE</scope>
    <source>
        <strain evidence="2">D3-1215</strain>
    </source>
</reference>
<dbReference type="Gene3D" id="3.40.50.1980">
    <property type="entry name" value="Nitrogenase molybdenum iron protein domain"/>
    <property type="match status" value="2"/>
</dbReference>
<dbReference type="AlphaFoldDB" id="A0A9D9EDX5"/>
<feature type="domain" description="Fe/B12 periplasmic-binding" evidence="1">
    <location>
        <begin position="102"/>
        <end position="373"/>
    </location>
</feature>
<dbReference type="EMBL" id="JADIMR010000007">
    <property type="protein sequence ID" value="MBO8446226.1"/>
    <property type="molecule type" value="Genomic_DNA"/>
</dbReference>
<name>A0A9D9EDX5_9BACT</name>
<proteinExistence type="predicted"/>
<comment type="caution">
    <text evidence="2">The sequence shown here is derived from an EMBL/GenBank/DDBJ whole genome shotgun (WGS) entry which is preliminary data.</text>
</comment>
<dbReference type="GO" id="GO:0071281">
    <property type="term" value="P:cellular response to iron ion"/>
    <property type="evidence" value="ECO:0007669"/>
    <property type="project" value="TreeGrafter"/>
</dbReference>
<dbReference type="Pfam" id="PF01497">
    <property type="entry name" value="Peripla_BP_2"/>
    <property type="match status" value="1"/>
</dbReference>
<evidence type="ECO:0000313" key="2">
    <source>
        <dbReference type="EMBL" id="MBO8446226.1"/>
    </source>
</evidence>
<accession>A0A9D9EDX5</accession>
<dbReference type="PROSITE" id="PS51257">
    <property type="entry name" value="PROKAR_LIPOPROTEIN"/>
    <property type="match status" value="1"/>
</dbReference>
<organism evidence="2 3">
    <name type="scientific">Candidatus Enterocola intestinipullorum</name>
    <dbReference type="NCBI Taxonomy" id="2840783"/>
    <lineage>
        <taxon>Bacteria</taxon>
        <taxon>Pseudomonadati</taxon>
        <taxon>Bacteroidota</taxon>
        <taxon>Bacteroidia</taxon>
        <taxon>Bacteroidales</taxon>
        <taxon>Candidatus Enterocola</taxon>
    </lineage>
</organism>
<evidence type="ECO:0000313" key="3">
    <source>
        <dbReference type="Proteomes" id="UP000823637"/>
    </source>
</evidence>
<dbReference type="PANTHER" id="PTHR30535">
    <property type="entry name" value="VITAMIN B12-BINDING PROTEIN"/>
    <property type="match status" value="1"/>
</dbReference>
<dbReference type="InterPro" id="IPR050902">
    <property type="entry name" value="ABC_Transporter_SBP"/>
</dbReference>
<dbReference type="PROSITE" id="PS50983">
    <property type="entry name" value="FE_B12_PBP"/>
    <property type="match status" value="1"/>
</dbReference>
<gene>
    <name evidence="2" type="ORF">IAC32_00555</name>
</gene>